<dbReference type="EMBL" id="JBEVCJ010000024">
    <property type="protein sequence ID" value="MET1256615.1"/>
    <property type="molecule type" value="Genomic_DNA"/>
</dbReference>
<dbReference type="EC" id="2.7.7.65" evidence="1"/>
<dbReference type="SMART" id="SM00091">
    <property type="entry name" value="PAS"/>
    <property type="match status" value="1"/>
</dbReference>
<dbReference type="SUPFAM" id="SSF55785">
    <property type="entry name" value="PYP-like sensor domain (PAS domain)"/>
    <property type="match status" value="1"/>
</dbReference>
<dbReference type="SUPFAM" id="SSF55073">
    <property type="entry name" value="Nucleotide cyclase"/>
    <property type="match status" value="1"/>
</dbReference>
<gene>
    <name evidence="1" type="ORF">ABVT43_15855</name>
</gene>
<dbReference type="InterPro" id="IPR013767">
    <property type="entry name" value="PAS_fold"/>
</dbReference>
<dbReference type="InterPro" id="IPR035965">
    <property type="entry name" value="PAS-like_dom_sf"/>
</dbReference>
<dbReference type="Gene3D" id="3.30.450.20">
    <property type="entry name" value="PAS domain"/>
    <property type="match status" value="1"/>
</dbReference>
<dbReference type="CDD" id="cd01949">
    <property type="entry name" value="GGDEF"/>
    <property type="match status" value="1"/>
</dbReference>
<evidence type="ECO:0000313" key="2">
    <source>
        <dbReference type="Proteomes" id="UP001548189"/>
    </source>
</evidence>
<comment type="caution">
    <text evidence="1">The sequence shown here is derived from an EMBL/GenBank/DDBJ whole genome shotgun (WGS) entry which is preliminary data.</text>
</comment>
<accession>A0ABV2BXG6</accession>
<reference evidence="1 2" key="1">
    <citation type="submission" date="2024-06" db="EMBL/GenBank/DDBJ databases">
        <authorList>
            <person name="Li F."/>
        </authorList>
    </citation>
    <scope>NUCLEOTIDE SEQUENCE [LARGE SCALE GENOMIC DNA]</scope>
    <source>
        <strain evidence="1 2">GXAS 311</strain>
    </source>
</reference>
<keyword evidence="1" id="KW-0808">Transferase</keyword>
<keyword evidence="2" id="KW-1185">Reference proteome</keyword>
<sequence>METNIEQLREFHWMADMLQNIDAGLLVLNRENEVQVWNAFMENHSGILAHKVKGRNIFELFPEIPVDWFQHKVESVFQLHSRAFSIWEQRPYIFKFRNYRPITGTAEHMYQNISVFPLTSSSGEVTNICIIVYDVTDIATSKLALENANQQLEFLSRTDRLTNLNNRGYWQERQEEEFAKYQRYRESCTLVIFDIDHFKKVNDTYGHQAGDEVIRACAQTLQKVTRDIDVCGRYGGEEFVVMLTNTNINGALKFAERLRMAIEKQSITYELRVIQFTISLGICELSKNIDSPKEWIELADQALYASKENGRNQTSIKNKTDER</sequence>
<evidence type="ECO:0000313" key="1">
    <source>
        <dbReference type="EMBL" id="MET1256615.1"/>
    </source>
</evidence>
<dbReference type="Pfam" id="PF00989">
    <property type="entry name" value="PAS"/>
    <property type="match status" value="1"/>
</dbReference>
<dbReference type="SMART" id="SM00267">
    <property type="entry name" value="GGDEF"/>
    <property type="match status" value="1"/>
</dbReference>
<dbReference type="PROSITE" id="PS50887">
    <property type="entry name" value="GGDEF"/>
    <property type="match status" value="1"/>
</dbReference>
<dbReference type="Proteomes" id="UP001548189">
    <property type="component" value="Unassembled WGS sequence"/>
</dbReference>
<proteinExistence type="predicted"/>
<protein>
    <submittedName>
        <fullName evidence="1">Diguanylate cyclase</fullName>
        <ecNumber evidence="1">2.7.7.65</ecNumber>
    </submittedName>
</protein>
<dbReference type="Pfam" id="PF00990">
    <property type="entry name" value="GGDEF"/>
    <property type="match status" value="1"/>
</dbReference>
<keyword evidence="1" id="KW-0548">Nucleotidyltransferase</keyword>
<dbReference type="GO" id="GO:0052621">
    <property type="term" value="F:diguanylate cyclase activity"/>
    <property type="evidence" value="ECO:0007669"/>
    <property type="project" value="UniProtKB-EC"/>
</dbReference>
<dbReference type="CDD" id="cd00130">
    <property type="entry name" value="PAS"/>
    <property type="match status" value="1"/>
</dbReference>
<name>A0ABV2BXG6_9GAMM</name>
<dbReference type="PANTHER" id="PTHR45138">
    <property type="entry name" value="REGULATORY COMPONENTS OF SENSORY TRANSDUCTION SYSTEM"/>
    <property type="match status" value="1"/>
</dbReference>
<dbReference type="Gene3D" id="3.30.70.270">
    <property type="match status" value="1"/>
</dbReference>
<dbReference type="InterPro" id="IPR029787">
    <property type="entry name" value="Nucleotide_cyclase"/>
</dbReference>
<dbReference type="PANTHER" id="PTHR45138:SF9">
    <property type="entry name" value="DIGUANYLATE CYCLASE DGCM-RELATED"/>
    <property type="match status" value="1"/>
</dbReference>
<dbReference type="InterPro" id="IPR050469">
    <property type="entry name" value="Diguanylate_Cyclase"/>
</dbReference>
<dbReference type="InterPro" id="IPR043128">
    <property type="entry name" value="Rev_trsase/Diguanyl_cyclase"/>
</dbReference>
<dbReference type="InterPro" id="IPR000014">
    <property type="entry name" value="PAS"/>
</dbReference>
<dbReference type="NCBIfam" id="TIGR00254">
    <property type="entry name" value="GGDEF"/>
    <property type="match status" value="1"/>
</dbReference>
<organism evidence="1 2">
    <name type="scientific">Aliikangiella maris</name>
    <dbReference type="NCBI Taxonomy" id="3162458"/>
    <lineage>
        <taxon>Bacteria</taxon>
        <taxon>Pseudomonadati</taxon>
        <taxon>Pseudomonadota</taxon>
        <taxon>Gammaproteobacteria</taxon>
        <taxon>Oceanospirillales</taxon>
        <taxon>Pleioneaceae</taxon>
        <taxon>Aliikangiella</taxon>
    </lineage>
</organism>
<dbReference type="InterPro" id="IPR000160">
    <property type="entry name" value="GGDEF_dom"/>
</dbReference>